<evidence type="ECO:0000259" key="6">
    <source>
        <dbReference type="PROSITE" id="PS50089"/>
    </source>
</evidence>
<feature type="signal peptide" evidence="5">
    <location>
        <begin position="1"/>
        <end position="18"/>
    </location>
</feature>
<dbReference type="Gene3D" id="3.30.40.10">
    <property type="entry name" value="Zinc/RING finger domain, C3HC4 (zinc finger)"/>
    <property type="match status" value="2"/>
</dbReference>
<dbReference type="EMBL" id="GANP01005605">
    <property type="protein sequence ID" value="JAB78863.1"/>
    <property type="molecule type" value="mRNA"/>
</dbReference>
<organism evidence="7">
    <name type="scientific">Ixodes ricinus</name>
    <name type="common">Common tick</name>
    <name type="synonym">Acarus ricinus</name>
    <dbReference type="NCBI Taxonomy" id="34613"/>
    <lineage>
        <taxon>Eukaryota</taxon>
        <taxon>Metazoa</taxon>
        <taxon>Ecdysozoa</taxon>
        <taxon>Arthropoda</taxon>
        <taxon>Chelicerata</taxon>
        <taxon>Arachnida</taxon>
        <taxon>Acari</taxon>
        <taxon>Parasitiformes</taxon>
        <taxon>Ixodida</taxon>
        <taxon>Ixodoidea</taxon>
        <taxon>Ixodidae</taxon>
        <taxon>Ixodinae</taxon>
        <taxon>Ixodes</taxon>
    </lineage>
</organism>
<evidence type="ECO:0000256" key="2">
    <source>
        <dbReference type="ARBA" id="ARBA00022771"/>
    </source>
</evidence>
<dbReference type="PROSITE" id="PS00518">
    <property type="entry name" value="ZF_RING_1"/>
    <property type="match status" value="1"/>
</dbReference>
<evidence type="ECO:0000256" key="4">
    <source>
        <dbReference type="PROSITE-ProRule" id="PRU00175"/>
    </source>
</evidence>
<accession>V5HWM3</accession>
<dbReference type="CDD" id="cd16449">
    <property type="entry name" value="RING-HC"/>
    <property type="match status" value="1"/>
</dbReference>
<dbReference type="SUPFAM" id="SSF57850">
    <property type="entry name" value="RING/U-box"/>
    <property type="match status" value="1"/>
</dbReference>
<evidence type="ECO:0000313" key="7">
    <source>
        <dbReference type="EMBL" id="JAB78863.1"/>
    </source>
</evidence>
<evidence type="ECO:0000256" key="5">
    <source>
        <dbReference type="SAM" id="SignalP"/>
    </source>
</evidence>
<protein>
    <submittedName>
        <fullName evidence="7">Putative ww domain binding protein</fullName>
    </submittedName>
</protein>
<feature type="domain" description="RING-type" evidence="6">
    <location>
        <begin position="36"/>
        <end position="74"/>
    </location>
</feature>
<keyword evidence="1" id="KW-0479">Metal-binding</keyword>
<dbReference type="Gene3D" id="2.60.210.10">
    <property type="entry name" value="Apoptosis, Tumor Necrosis Factor Receptor Associated Protein 2, Chain A"/>
    <property type="match status" value="1"/>
</dbReference>
<evidence type="ECO:0000256" key="1">
    <source>
        <dbReference type="ARBA" id="ARBA00022723"/>
    </source>
</evidence>
<dbReference type="FunFam" id="3.30.40.10:FF:000926">
    <property type="entry name" value="TNF receptor-associated factor, putative"/>
    <property type="match status" value="1"/>
</dbReference>
<dbReference type="GO" id="GO:0043122">
    <property type="term" value="P:regulation of canonical NF-kappaB signal transduction"/>
    <property type="evidence" value="ECO:0007669"/>
    <property type="project" value="TreeGrafter"/>
</dbReference>
<dbReference type="InterPro" id="IPR013083">
    <property type="entry name" value="Znf_RING/FYVE/PHD"/>
</dbReference>
<dbReference type="PROSITE" id="PS50089">
    <property type="entry name" value="ZF_RING_2"/>
    <property type="match status" value="1"/>
</dbReference>
<evidence type="ECO:0000256" key="3">
    <source>
        <dbReference type="ARBA" id="ARBA00022833"/>
    </source>
</evidence>
<reference evidence="7" key="1">
    <citation type="journal article" date="2015" name="Sci. Rep.">
        <title>Tissue- and time-dependent transcription in Ixodes ricinus salivary glands and midguts when blood feeding on the vertebrate host.</title>
        <authorList>
            <person name="Kotsyfakis M."/>
            <person name="Schwarz A."/>
            <person name="Erhart J."/>
            <person name="Ribeiro J.M."/>
        </authorList>
    </citation>
    <scope>NUCLEOTIDE SEQUENCE</scope>
    <source>
        <tissue evidence="7">Salivary gland and midgut</tissue>
    </source>
</reference>
<dbReference type="AlphaFoldDB" id="V5HWM3"/>
<dbReference type="SUPFAM" id="SSF49599">
    <property type="entry name" value="TRAF domain-like"/>
    <property type="match status" value="2"/>
</dbReference>
<feature type="non-terminal residue" evidence="7">
    <location>
        <position position="1"/>
    </location>
</feature>
<dbReference type="GO" id="GO:0005164">
    <property type="term" value="F:tumor necrosis factor receptor binding"/>
    <property type="evidence" value="ECO:0007669"/>
    <property type="project" value="TreeGrafter"/>
</dbReference>
<dbReference type="PANTHER" id="PTHR10131">
    <property type="entry name" value="TNF RECEPTOR ASSOCIATED FACTOR"/>
    <property type="match status" value="1"/>
</dbReference>
<dbReference type="GO" id="GO:0008270">
    <property type="term" value="F:zinc ion binding"/>
    <property type="evidence" value="ECO:0007669"/>
    <property type="project" value="UniProtKB-KW"/>
</dbReference>
<sequence length="391" mass="43825">HAFSVMAAVGRLVACGSALDWTRVEFQEALPNNLTCNLCGVIPMRCMRLSCDHQFCKSCYGQIVSEQRPRCPFDGKDFHGRPVRLEQLDISRLDYCKVRCLNANRGCEFVGTFKSLEQHIDEDCRYHVVNCTRCGQEVIQGKYLAHFSGKCQASSEAPSRTSAAAALQEVRRTRNLVESAVDALAQATRETDDSINSVLACSRAYVQVVKDLQGFLGNCVPQIKQTEREILQSVGDCAAFVLKADGVDRARCPLRCFSAKLRSRSQYLSDRFKVAGYSLQISQHFSWGISESLTWMYLSLIVSKSSSDRNLVWPLRKTFCLILEHPEDSSRNAKHAVMPTEVEDADAHFENLRTKGAKPPTNRDMCFKVSLLRDEGFILDDALRVTVEAEG</sequence>
<dbReference type="InterPro" id="IPR001841">
    <property type="entry name" value="Znf_RING"/>
</dbReference>
<dbReference type="GO" id="GO:0009898">
    <property type="term" value="C:cytoplasmic side of plasma membrane"/>
    <property type="evidence" value="ECO:0007669"/>
    <property type="project" value="TreeGrafter"/>
</dbReference>
<name>V5HWM3_IXORI</name>
<keyword evidence="2 4" id="KW-0863">Zinc-finger</keyword>
<proteinExistence type="evidence at transcript level"/>
<dbReference type="PANTHER" id="PTHR10131:SF138">
    <property type="entry name" value="RE66324P"/>
    <property type="match status" value="1"/>
</dbReference>
<dbReference type="InterPro" id="IPR008974">
    <property type="entry name" value="TRAF-like"/>
</dbReference>
<keyword evidence="5" id="KW-0732">Signal</keyword>
<dbReference type="InterPro" id="IPR017907">
    <property type="entry name" value="Znf_RING_CS"/>
</dbReference>
<keyword evidence="3" id="KW-0862">Zinc</keyword>
<feature type="chain" id="PRO_5004735968" evidence="5">
    <location>
        <begin position="19"/>
        <end position="391"/>
    </location>
</feature>